<dbReference type="Pfam" id="PF20783">
    <property type="entry name" value="DUF5575_N"/>
    <property type="match status" value="1"/>
</dbReference>
<feature type="region of interest" description="Disordered" evidence="1">
    <location>
        <begin position="775"/>
        <end position="799"/>
    </location>
</feature>
<sequence length="868" mass="95572">MPLRMEPGQIYNTWADFKEALDAHCEQNKCLFNISNAKTVEQANRALKKRPFFDIRLKYASCILVCKHYGSYTSLGTGLRPKQKTYKTNCKAYINVSACRKENYLIIRDSYHLHSHPCTDEMYYSYPEVRRMTKDERKIVGTLMELGVPTAQIKTAVGPHVTPKDLQNAKTHFKAAKLSLKSNELQGASKGNEPTLEYDDNGEIVAKVLSQNEDGAESEVGKESFPSTSYQNKALREVVSFDTGDSGSYIISVDNLQETLSVGATENDGLISEESRGCKADASAVDASGLSGLLAAAGINPDSIVVTMNNQSQVNEGEIDSTGTNSAYTVTLCLPDGDVSKKGNNLQELLKGLPLGKIISKPSANVTLQSKLQPLEEKEAPLENHKLCSICEGYISPLDGHDQCLSCLGPEHIQEEDCEHCKAMAPKQFNIRRKKMVALRMKALKALQKKRKLEEEQKQEENIQNVNEAMDAESDFTANEQRKSKRIRKPKSFGPDVSVETFVGKRKSGSVSSESTHSHLEGVIKTEPFYDHEDSVNIFENVKSDPQSSERFAHVLSQTAIFDDVTCTAHSNGSLTYKPEQNVSRDFQRLMNIPDLPAIPPTIQNKYRLDTSFESKFCSSPEPLKESLEPSLDAMNKGLCKLATNAASNARLAMYDKLFTRLGVSMADEALSILTELYGKVTQVTEISQEDLTSNLQTAVDTIQALKDVLEELGVMSKDAALTAAYQRSISLNSLSKARSSLTSKITPRDNSFPRRVKFIPFSSKKLCTNSHLLESSPEHASLTQETSFSPEEMEVPSTTLPLVSSVGSTSSSFTEANSSSEIVVAGPQSTIEVTTEPEPNFINVANKIYSVTPMTISSELLQTLSSP</sequence>
<accession>A0AAV3YBF4</accession>
<comment type="caution">
    <text evidence="3">The sequence shown here is derived from an EMBL/GenBank/DDBJ whole genome shotgun (WGS) entry which is preliminary data.</text>
</comment>
<evidence type="ECO:0000256" key="1">
    <source>
        <dbReference type="SAM" id="MobiDB-lite"/>
    </source>
</evidence>
<dbReference type="GO" id="GO:0016787">
    <property type="term" value="F:hydrolase activity"/>
    <property type="evidence" value="ECO:0007669"/>
    <property type="project" value="UniProtKB-KW"/>
</dbReference>
<evidence type="ECO:0000313" key="4">
    <source>
        <dbReference type="Proteomes" id="UP000735302"/>
    </source>
</evidence>
<evidence type="ECO:0000313" key="3">
    <source>
        <dbReference type="EMBL" id="GFN79418.1"/>
    </source>
</evidence>
<organism evidence="3 4">
    <name type="scientific">Plakobranchus ocellatus</name>
    <dbReference type="NCBI Taxonomy" id="259542"/>
    <lineage>
        <taxon>Eukaryota</taxon>
        <taxon>Metazoa</taxon>
        <taxon>Spiralia</taxon>
        <taxon>Lophotrochozoa</taxon>
        <taxon>Mollusca</taxon>
        <taxon>Gastropoda</taxon>
        <taxon>Heterobranchia</taxon>
        <taxon>Euthyneura</taxon>
        <taxon>Panpulmonata</taxon>
        <taxon>Sacoglossa</taxon>
        <taxon>Placobranchoidea</taxon>
        <taxon>Plakobranchidae</taxon>
        <taxon>Plakobranchus</taxon>
    </lineage>
</organism>
<feature type="compositionally biased region" description="Basic and acidic residues" evidence="1">
    <location>
        <begin position="452"/>
        <end position="461"/>
    </location>
</feature>
<keyword evidence="3" id="KW-0378">Hydrolase</keyword>
<dbReference type="InterPro" id="IPR052579">
    <property type="entry name" value="Zinc_finger_SWIM"/>
</dbReference>
<dbReference type="EMBL" id="BLXT01000663">
    <property type="protein sequence ID" value="GFN79418.1"/>
    <property type="molecule type" value="Genomic_DNA"/>
</dbReference>
<dbReference type="PANTHER" id="PTHR31569">
    <property type="entry name" value="SWIM-TYPE DOMAIN-CONTAINING PROTEIN"/>
    <property type="match status" value="1"/>
</dbReference>
<dbReference type="PANTHER" id="PTHR31569:SF4">
    <property type="entry name" value="SWIM-TYPE DOMAIN-CONTAINING PROTEIN"/>
    <property type="match status" value="1"/>
</dbReference>
<gene>
    <name evidence="3" type="ORF">PoB_000592400</name>
</gene>
<dbReference type="InterPro" id="IPR049217">
    <property type="entry name" value="DUF5575_N"/>
</dbReference>
<dbReference type="Proteomes" id="UP000735302">
    <property type="component" value="Unassembled WGS sequence"/>
</dbReference>
<proteinExistence type="predicted"/>
<dbReference type="AlphaFoldDB" id="A0AAV3YBF4"/>
<name>A0AAV3YBF4_9GAST</name>
<protein>
    <submittedName>
        <fullName evidence="3">Inosine-uridine preferring nucleoside hydrolase-like isoform x1</fullName>
    </submittedName>
</protein>
<feature type="region of interest" description="Disordered" evidence="1">
    <location>
        <begin position="450"/>
        <end position="492"/>
    </location>
</feature>
<evidence type="ECO:0000259" key="2">
    <source>
        <dbReference type="Pfam" id="PF20783"/>
    </source>
</evidence>
<keyword evidence="4" id="KW-1185">Reference proteome</keyword>
<feature type="domain" description="DUF5575" evidence="2">
    <location>
        <begin position="11"/>
        <end position="122"/>
    </location>
</feature>
<reference evidence="3 4" key="1">
    <citation type="journal article" date="2021" name="Elife">
        <title>Chloroplast acquisition without the gene transfer in kleptoplastic sea slugs, Plakobranchus ocellatus.</title>
        <authorList>
            <person name="Maeda T."/>
            <person name="Takahashi S."/>
            <person name="Yoshida T."/>
            <person name="Shimamura S."/>
            <person name="Takaki Y."/>
            <person name="Nagai Y."/>
            <person name="Toyoda A."/>
            <person name="Suzuki Y."/>
            <person name="Arimoto A."/>
            <person name="Ishii H."/>
            <person name="Satoh N."/>
            <person name="Nishiyama T."/>
            <person name="Hasebe M."/>
            <person name="Maruyama T."/>
            <person name="Minagawa J."/>
            <person name="Obokata J."/>
            <person name="Shigenobu S."/>
        </authorList>
    </citation>
    <scope>NUCLEOTIDE SEQUENCE [LARGE SCALE GENOMIC DNA]</scope>
</reference>